<dbReference type="AlphaFoldDB" id="A0A9R0A2V2"/>
<feature type="domain" description="Reverse transcriptase" evidence="1">
    <location>
        <begin position="70"/>
        <end position="247"/>
    </location>
</feature>
<evidence type="ECO:0000259" key="1">
    <source>
        <dbReference type="PROSITE" id="PS50878"/>
    </source>
</evidence>
<proteinExistence type="predicted"/>
<reference evidence="2" key="1">
    <citation type="submission" date="2025-08" db="UniProtKB">
        <authorList>
            <consortium name="RefSeq"/>
        </authorList>
    </citation>
    <scope>IDENTIFICATION</scope>
    <source>
        <tissue evidence="2">Muscle</tissue>
    </source>
</reference>
<protein>
    <submittedName>
        <fullName evidence="2">Uncharacterized protein LOC109076134</fullName>
    </submittedName>
</protein>
<evidence type="ECO:0000313" key="2">
    <source>
        <dbReference type="RefSeq" id="XP_042583419.1"/>
    </source>
</evidence>
<accession>A0A9R0A2V2</accession>
<dbReference type="CDD" id="cd03714">
    <property type="entry name" value="RT_DIRS1"/>
    <property type="match status" value="1"/>
</dbReference>
<dbReference type="PANTHER" id="PTHR33050">
    <property type="entry name" value="REVERSE TRANSCRIPTASE DOMAIN-CONTAINING PROTEIN"/>
    <property type="match status" value="1"/>
</dbReference>
<name>A0A9R0A2V2_CYPCA</name>
<gene>
    <name evidence="2" type="primary">LOC109076134</name>
</gene>
<dbReference type="Pfam" id="PF00078">
    <property type="entry name" value="RVT_1"/>
    <property type="match status" value="1"/>
</dbReference>
<dbReference type="KEGG" id="ccar:109076134"/>
<dbReference type="Proteomes" id="UP001155660">
    <property type="component" value="Chromosome B7"/>
</dbReference>
<dbReference type="OrthoDB" id="7756796at2759"/>
<sequence length="725" mass="81226">MNTSKVERLKPLAEYWATWRRLPDISQWVLRTVRHGYTIQFWKGPPPFSKVLPTTVCPGEASILSQEIVSLLEKGAVEEVPPTQIVLLCPKKDGGLCPILDLRCLNLALRVSKFKMLTVKSILTQIQSEDWFVTIVLKDAYFHIQIVKRHRKFLRFAFEGKAYQFCALPFGLALAPRMFTKCMDAVLDPLVTLNYLDDWLILAQSQDQALSHRDLLLDHLRSLGLLTNLQKSVLLPCQQTTFLGVDLDLCMMQARLSPARVQSIQACLSQFKAGHLVHVGLCLRLLGLMAAVSPVVQLGLLHMRPFQWWAKSQNLSPCCHPLCRITVTRKGFRALSPWVRPQFLQKGVQLGTLCLCKTITTDASLMGWGWSGRLNSGKDLLSRQSLEEGEWRLHPQVVDLIWQKFGRAEVDLFASSMTTHCPLWFSLSPSSPLDLDTLAHEWPRTNLYAFPPVRLLPVILFRVRSDRVERSETRSIHTGSGHDLASSTGIMEVMGVAPEQSTLMCSGLSAEITNTIINSRAPSTRCLYAFKWKLFASWCRQRSLDPFYCPIGSVLEFLQSRFSEGVTPATLKVYVAAISAEHALVGGVSVGRHPLVSCFMQGSRWLRPFNLPARVPSWDLSIVLEDLKGHSFKPLESVSEKLLTLKMVLLVALSSLKRVADLQALSISPSCMDFAPGLVKVFLRPRPDYVPNVTSNPFHFQQLVLEAFSPANAGSDRLSLSSKGS</sequence>
<dbReference type="RefSeq" id="XP_042583419.1">
    <property type="nucleotide sequence ID" value="XM_042727485.1"/>
</dbReference>
<dbReference type="PANTHER" id="PTHR33050:SF7">
    <property type="entry name" value="RIBONUCLEASE H"/>
    <property type="match status" value="1"/>
</dbReference>
<dbReference type="GeneID" id="109076134"/>
<organism evidence="2">
    <name type="scientific">Cyprinus carpio</name>
    <name type="common">Common carp</name>
    <dbReference type="NCBI Taxonomy" id="7962"/>
    <lineage>
        <taxon>Eukaryota</taxon>
        <taxon>Metazoa</taxon>
        <taxon>Chordata</taxon>
        <taxon>Craniata</taxon>
        <taxon>Vertebrata</taxon>
        <taxon>Euteleostomi</taxon>
        <taxon>Actinopterygii</taxon>
        <taxon>Neopterygii</taxon>
        <taxon>Teleostei</taxon>
        <taxon>Ostariophysi</taxon>
        <taxon>Cypriniformes</taxon>
        <taxon>Cyprinidae</taxon>
        <taxon>Cyprininae</taxon>
        <taxon>Cyprinus</taxon>
    </lineage>
</organism>
<dbReference type="PROSITE" id="PS50878">
    <property type="entry name" value="RT_POL"/>
    <property type="match status" value="1"/>
</dbReference>
<dbReference type="InterPro" id="IPR000477">
    <property type="entry name" value="RT_dom"/>
</dbReference>
<dbReference type="InterPro" id="IPR052055">
    <property type="entry name" value="Hepadnavirus_pol/RT"/>
</dbReference>